<reference evidence="2 3" key="1">
    <citation type="submission" date="2021-07" db="EMBL/GenBank/DDBJ databases">
        <authorList>
            <person name="Imarazene B."/>
            <person name="Zahm M."/>
            <person name="Klopp C."/>
            <person name="Cabau C."/>
            <person name="Beille S."/>
            <person name="Jouanno E."/>
            <person name="Castinel A."/>
            <person name="Lluch J."/>
            <person name="Gil L."/>
            <person name="Kuchtly C."/>
            <person name="Lopez Roques C."/>
            <person name="Donnadieu C."/>
            <person name="Parrinello H."/>
            <person name="Journot L."/>
            <person name="Du K."/>
            <person name="Schartl M."/>
            <person name="Retaux S."/>
            <person name="Guiguen Y."/>
        </authorList>
    </citation>
    <scope>NUCLEOTIDE SEQUENCE [LARGE SCALE GENOMIC DNA]</scope>
    <source>
        <strain evidence="2">Pach_M1</strain>
        <tissue evidence="2">Testis</tissue>
    </source>
</reference>
<dbReference type="Proteomes" id="UP000752171">
    <property type="component" value="Unassembled WGS sequence"/>
</dbReference>
<evidence type="ECO:0000256" key="1">
    <source>
        <dbReference type="SAM" id="MobiDB-lite"/>
    </source>
</evidence>
<gene>
    <name evidence="2" type="ORF">AMEX_G61</name>
</gene>
<proteinExistence type="predicted"/>
<feature type="compositionally biased region" description="Low complexity" evidence="1">
    <location>
        <begin position="64"/>
        <end position="80"/>
    </location>
</feature>
<name>A0A8T2MAV8_ASTMX</name>
<feature type="region of interest" description="Disordered" evidence="1">
    <location>
        <begin position="202"/>
        <end position="238"/>
    </location>
</feature>
<comment type="caution">
    <text evidence="2">The sequence shown here is derived from an EMBL/GenBank/DDBJ whole genome shotgun (WGS) entry which is preliminary data.</text>
</comment>
<evidence type="ECO:0000313" key="3">
    <source>
        <dbReference type="Proteomes" id="UP000752171"/>
    </source>
</evidence>
<feature type="region of interest" description="Disordered" evidence="1">
    <location>
        <begin position="54"/>
        <end position="89"/>
    </location>
</feature>
<dbReference type="AlphaFoldDB" id="A0A8T2MAV8"/>
<protein>
    <submittedName>
        <fullName evidence="2">Uncharacterized protein</fullName>
    </submittedName>
</protein>
<accession>A0A8T2MAV8</accession>
<sequence length="331" mass="37026">MLCIKGLTSKVDLSTANINEDQLAHLSRDDIRDLLPGPEHFFRRKAIWRVGHQEEKQHPMSDLGSSDAESSTSCSSGASTYNTPGRSPSKVMKMPGLEYALYTDSELEQARKYYFQQQLLGKEQECSLSKELRCRLIRNTVTNMISVTRATVKDFTYPSKRDVIAMAKRLVEYFPMLRDRSVLCKYEWETISRLLMKRLQNVRTPRKSRSSEDPSSSPGVKNKGPKKGRHLEFGSGSVDNRCTMANDCDTDSSGSTVLLDKSSFRASTSESSEHDEALQQSIDLLKGLPVLFPSGVAPPKKLGQPSEALFHILTPSENAAAFLSRFPLSCF</sequence>
<dbReference type="EMBL" id="JAICCE010000001">
    <property type="protein sequence ID" value="KAG9281543.1"/>
    <property type="molecule type" value="Genomic_DNA"/>
</dbReference>
<organism evidence="2 3">
    <name type="scientific">Astyanax mexicanus</name>
    <name type="common">Blind cave fish</name>
    <name type="synonym">Astyanax fasciatus mexicanus</name>
    <dbReference type="NCBI Taxonomy" id="7994"/>
    <lineage>
        <taxon>Eukaryota</taxon>
        <taxon>Metazoa</taxon>
        <taxon>Chordata</taxon>
        <taxon>Craniata</taxon>
        <taxon>Vertebrata</taxon>
        <taxon>Euteleostomi</taxon>
        <taxon>Actinopterygii</taxon>
        <taxon>Neopterygii</taxon>
        <taxon>Teleostei</taxon>
        <taxon>Ostariophysi</taxon>
        <taxon>Characiformes</taxon>
        <taxon>Characoidei</taxon>
        <taxon>Acestrorhamphidae</taxon>
        <taxon>Acestrorhamphinae</taxon>
        <taxon>Astyanax</taxon>
    </lineage>
</organism>
<evidence type="ECO:0000313" key="2">
    <source>
        <dbReference type="EMBL" id="KAG9281543.1"/>
    </source>
</evidence>